<dbReference type="AlphaFoldDB" id="A0A285QY74"/>
<dbReference type="EMBL" id="OBMI01000002">
    <property type="protein sequence ID" value="SOB86776.1"/>
    <property type="molecule type" value="Genomic_DNA"/>
</dbReference>
<evidence type="ECO:0000313" key="2">
    <source>
        <dbReference type="Proteomes" id="UP000219494"/>
    </source>
</evidence>
<gene>
    <name evidence="1" type="ORF">SAMN06297144_1885</name>
</gene>
<evidence type="ECO:0000313" key="1">
    <source>
        <dbReference type="EMBL" id="SOB86776.1"/>
    </source>
</evidence>
<sequence>MVLSLSKLSVYVTLGLSVYVVTGNNSTVEVASALMSNLGAIANYAYRRRKQVETGTGGYAGGLCDDLEGEGV</sequence>
<organism evidence="1 2">
    <name type="scientific">Sphingomonas guangdongensis</name>
    <dbReference type="NCBI Taxonomy" id="1141890"/>
    <lineage>
        <taxon>Bacteria</taxon>
        <taxon>Pseudomonadati</taxon>
        <taxon>Pseudomonadota</taxon>
        <taxon>Alphaproteobacteria</taxon>
        <taxon>Sphingomonadales</taxon>
        <taxon>Sphingomonadaceae</taxon>
        <taxon>Sphingomonas</taxon>
    </lineage>
</organism>
<dbReference type="Proteomes" id="UP000219494">
    <property type="component" value="Unassembled WGS sequence"/>
</dbReference>
<name>A0A285QY74_9SPHN</name>
<proteinExistence type="predicted"/>
<keyword evidence="2" id="KW-1185">Reference proteome</keyword>
<accession>A0A285QY74</accession>
<dbReference type="RefSeq" id="WP_097063763.1">
    <property type="nucleotide sequence ID" value="NZ_OBMI01000002.1"/>
</dbReference>
<reference evidence="1 2" key="1">
    <citation type="submission" date="2017-07" db="EMBL/GenBank/DDBJ databases">
        <authorList>
            <person name="Sun Z.S."/>
            <person name="Albrecht U."/>
            <person name="Echele G."/>
            <person name="Lee C.C."/>
        </authorList>
    </citation>
    <scope>NUCLEOTIDE SEQUENCE [LARGE SCALE GENOMIC DNA]</scope>
    <source>
        <strain evidence="1 2">CGMCC 1.12672</strain>
    </source>
</reference>
<protein>
    <submittedName>
        <fullName evidence="1">Uncharacterized protein</fullName>
    </submittedName>
</protein>